<organism evidence="3 4">
    <name type="scientific">Niveibacterium microcysteis</name>
    <dbReference type="NCBI Taxonomy" id="2811415"/>
    <lineage>
        <taxon>Bacteria</taxon>
        <taxon>Pseudomonadati</taxon>
        <taxon>Pseudomonadota</taxon>
        <taxon>Betaproteobacteria</taxon>
        <taxon>Rhodocyclales</taxon>
        <taxon>Rhodocyclaceae</taxon>
        <taxon>Niveibacterium</taxon>
    </lineage>
</organism>
<dbReference type="EMBL" id="CP071060">
    <property type="protein sequence ID" value="QSI77054.1"/>
    <property type="molecule type" value="Genomic_DNA"/>
</dbReference>
<gene>
    <name evidence="3" type="ORF">JY500_21845</name>
</gene>
<protein>
    <submittedName>
        <fullName evidence="3">Uncharacterized protein</fullName>
    </submittedName>
</protein>
<evidence type="ECO:0000256" key="2">
    <source>
        <dbReference type="SAM" id="SignalP"/>
    </source>
</evidence>
<feature type="chain" id="PRO_5047073899" evidence="2">
    <location>
        <begin position="22"/>
        <end position="70"/>
    </location>
</feature>
<feature type="signal peptide" evidence="2">
    <location>
        <begin position="1"/>
        <end position="21"/>
    </location>
</feature>
<dbReference type="RefSeq" id="WP_206254614.1">
    <property type="nucleotide sequence ID" value="NZ_CP071060.1"/>
</dbReference>
<sequence length="70" mass="7043">MNMKKLLAALFAMSFAAGVFAADAAPAPAEKPAAEASKPAAPAKKKSTKKKTKAAPTTTDEASKAAPAKQ</sequence>
<feature type="compositionally biased region" description="Basic residues" evidence="1">
    <location>
        <begin position="43"/>
        <end position="53"/>
    </location>
</feature>
<proteinExistence type="predicted"/>
<keyword evidence="4" id="KW-1185">Reference proteome</keyword>
<name>A0ABX7M6K8_9RHOO</name>
<evidence type="ECO:0000313" key="4">
    <source>
        <dbReference type="Proteomes" id="UP000663570"/>
    </source>
</evidence>
<dbReference type="Proteomes" id="UP000663570">
    <property type="component" value="Chromosome"/>
</dbReference>
<accession>A0ABX7M6K8</accession>
<evidence type="ECO:0000313" key="3">
    <source>
        <dbReference type="EMBL" id="QSI77054.1"/>
    </source>
</evidence>
<reference evidence="3 4" key="1">
    <citation type="submission" date="2021-02" db="EMBL/GenBank/DDBJ databases">
        <title>Niveibacterium changnyeongensis HC41.</title>
        <authorList>
            <person name="Kang M."/>
        </authorList>
    </citation>
    <scope>NUCLEOTIDE SEQUENCE [LARGE SCALE GENOMIC DNA]</scope>
    <source>
        <strain evidence="3 4">HC41</strain>
    </source>
</reference>
<feature type="compositionally biased region" description="Low complexity" evidence="1">
    <location>
        <begin position="26"/>
        <end position="42"/>
    </location>
</feature>
<keyword evidence="2" id="KW-0732">Signal</keyword>
<evidence type="ECO:0000256" key="1">
    <source>
        <dbReference type="SAM" id="MobiDB-lite"/>
    </source>
</evidence>
<feature type="region of interest" description="Disordered" evidence="1">
    <location>
        <begin position="26"/>
        <end position="70"/>
    </location>
</feature>